<dbReference type="Pfam" id="PF00378">
    <property type="entry name" value="ECH_1"/>
    <property type="match status" value="1"/>
</dbReference>
<keyword evidence="4" id="KW-0456">Lyase</keyword>
<evidence type="ECO:0000256" key="7">
    <source>
        <dbReference type="ARBA" id="ARBA00038883"/>
    </source>
</evidence>
<comment type="catalytic activity">
    <reaction evidence="5">
        <text>(2S)-ethylmalonyl-CoA + H(+) = butanoyl-CoA + CO2</text>
        <dbReference type="Rhea" id="RHEA:32131"/>
        <dbReference type="ChEBI" id="CHEBI:15378"/>
        <dbReference type="ChEBI" id="CHEBI:16526"/>
        <dbReference type="ChEBI" id="CHEBI:57371"/>
        <dbReference type="ChEBI" id="CHEBI:60909"/>
        <dbReference type="EC" id="4.1.1.94"/>
    </reaction>
    <physiologicalReaction direction="left-to-right" evidence="5">
        <dbReference type="Rhea" id="RHEA:32132"/>
    </physiologicalReaction>
</comment>
<evidence type="ECO:0000256" key="1">
    <source>
        <dbReference type="ARBA" id="ARBA00004514"/>
    </source>
</evidence>
<comment type="subcellular location">
    <subcellularLocation>
        <location evidence="1">Cytoplasm</location>
        <location evidence="1">Cytosol</location>
    </subcellularLocation>
</comment>
<dbReference type="InterPro" id="IPR001753">
    <property type="entry name" value="Enoyl-CoA_hydra/iso"/>
</dbReference>
<evidence type="ECO:0000256" key="10">
    <source>
        <dbReference type="ARBA" id="ARBA00042182"/>
    </source>
</evidence>
<dbReference type="EC" id="4.1.1.94" evidence="7"/>
<protein>
    <recommendedName>
        <fullName evidence="8">Ethylmalonyl-CoA decarboxylase</fullName>
        <ecNumber evidence="7">4.1.1.94</ecNumber>
    </recommendedName>
    <alternativeName>
        <fullName evidence="10">Enoyl-CoA hydratase domain-containing protein 1</fullName>
    </alternativeName>
    <alternativeName>
        <fullName evidence="9">Methylmalonyl-CoA decarboxylase</fullName>
    </alternativeName>
</protein>
<dbReference type="SUPFAM" id="SSF52096">
    <property type="entry name" value="ClpP/crotonase"/>
    <property type="match status" value="1"/>
</dbReference>
<accession>A0A6G1SQF7</accession>
<evidence type="ECO:0000256" key="2">
    <source>
        <dbReference type="ARBA" id="ARBA00005254"/>
    </source>
</evidence>
<dbReference type="Gene3D" id="3.90.226.10">
    <property type="entry name" value="2-enoyl-CoA Hydratase, Chain A, domain 1"/>
    <property type="match status" value="1"/>
</dbReference>
<sequence length="447" mass="49381">MNLLYRCLTREPLFSIKKQSSHYIKCSIQTNERMTTTIFVDIRSHFTTNHRTYRQRTIPRRDCIILGSSFSSQFAARSSPSAPALAINMTNKPRYLSSSTRDCSMTNDGGLKTSSQSQPSTNYATTKHNLSTTTNRPNSSQIQPYNLTDNVNFKTMASVQKLAIEPTREHIENIRQIIKYRNAKDNDDQEVTLDKDHESGIGVIRIKSAAKNGISAKMMCDLLDIIDELYSWPQGKGVLIYGHNGFFCSGGDLISVRELANYEDGLKMATLMQYNLSRLQSLPMITLSLIQGRALGGGAEIAVTTDLRVMTKSSRLGYVHCRVGIVAAWGGGSRLVQLIGPSRAVELMSSGRLVGPDEALSFGLINGIIDDSNMNDQQVLAEAKKYLSSHLIGANPTIVAIKSLVNAARTLPLEQALVVEGQILSSTWGKQPHLEALNNNVKHRDDE</sequence>
<evidence type="ECO:0000256" key="13">
    <source>
        <dbReference type="RuleBase" id="RU003707"/>
    </source>
</evidence>
<name>A0A6G1SQF7_9ACAR</name>
<dbReference type="InterPro" id="IPR018376">
    <property type="entry name" value="Enoyl-CoA_hyd/isom_CS"/>
</dbReference>
<comment type="similarity">
    <text evidence="2 13">Belongs to the enoyl-CoA hydratase/isomerase family.</text>
</comment>
<dbReference type="PANTHER" id="PTHR11941">
    <property type="entry name" value="ENOYL-COA HYDRATASE-RELATED"/>
    <property type="match status" value="1"/>
</dbReference>
<evidence type="ECO:0000256" key="5">
    <source>
        <dbReference type="ARBA" id="ARBA00036343"/>
    </source>
</evidence>
<comment type="catalytic activity">
    <reaction evidence="6">
        <text>(2R)-ethylmalonyl-CoA + H(+) = butanoyl-CoA + CO2</text>
        <dbReference type="Rhea" id="RHEA:59540"/>
        <dbReference type="ChEBI" id="CHEBI:15378"/>
        <dbReference type="ChEBI" id="CHEBI:16526"/>
        <dbReference type="ChEBI" id="CHEBI:57371"/>
        <dbReference type="ChEBI" id="CHEBI:85316"/>
        <dbReference type="EC" id="4.1.1.94"/>
    </reaction>
    <physiologicalReaction direction="left-to-right" evidence="6">
        <dbReference type="Rhea" id="RHEA:59541"/>
    </physiologicalReaction>
</comment>
<feature type="region of interest" description="Disordered" evidence="14">
    <location>
        <begin position="97"/>
        <end position="142"/>
    </location>
</feature>
<evidence type="ECO:0000256" key="8">
    <source>
        <dbReference type="ARBA" id="ARBA00039903"/>
    </source>
</evidence>
<dbReference type="GO" id="GO:0006635">
    <property type="term" value="P:fatty acid beta-oxidation"/>
    <property type="evidence" value="ECO:0007669"/>
    <property type="project" value="TreeGrafter"/>
</dbReference>
<evidence type="ECO:0000256" key="3">
    <source>
        <dbReference type="ARBA" id="ARBA00022490"/>
    </source>
</evidence>
<comment type="catalytic activity">
    <reaction evidence="11">
        <text>(S)-methylmalonyl-CoA + H(+) = propanoyl-CoA + CO2</text>
        <dbReference type="Rhea" id="RHEA:61340"/>
        <dbReference type="ChEBI" id="CHEBI:15378"/>
        <dbReference type="ChEBI" id="CHEBI:16526"/>
        <dbReference type="ChEBI" id="CHEBI:57327"/>
        <dbReference type="ChEBI" id="CHEBI:57392"/>
        <dbReference type="EC" id="4.1.1.94"/>
    </reaction>
    <physiologicalReaction direction="left-to-right" evidence="11">
        <dbReference type="Rhea" id="RHEA:61341"/>
    </physiologicalReaction>
</comment>
<proteinExistence type="inferred from homology"/>
<dbReference type="EMBL" id="GGYP01007349">
    <property type="protein sequence ID" value="MDE52120.1"/>
    <property type="molecule type" value="Transcribed_RNA"/>
</dbReference>
<comment type="function">
    <text evidence="12">Decarboxylates ethylmalonyl-CoA, a potentially toxic metabolite, to form butyryl-CoA, suggesting it might be involved in metabolite proofreading. Acts preferentially on (S)-ethylmalonyl-CoA but also has some activity on the (R)-isomer. Also has methylmalonyl-CoA decarboxylase activity at lower level.</text>
</comment>
<dbReference type="PROSITE" id="PS00166">
    <property type="entry name" value="ENOYL_COA_HYDRATASE"/>
    <property type="match status" value="1"/>
</dbReference>
<reference evidence="15" key="1">
    <citation type="submission" date="2018-10" db="EMBL/GenBank/DDBJ databases">
        <title>Transcriptome assembly of Aceria tosichella (Wheat curl mite) Type 2.</title>
        <authorList>
            <person name="Scully E.D."/>
            <person name="Geib S.M."/>
            <person name="Palmer N.A."/>
            <person name="Gupta A.K."/>
            <person name="Sarath G."/>
            <person name="Tatineni S."/>
        </authorList>
    </citation>
    <scope>NUCLEOTIDE SEQUENCE</scope>
    <source>
        <strain evidence="15">LincolnNE</strain>
    </source>
</reference>
<dbReference type="AlphaFoldDB" id="A0A6G1SQF7"/>
<evidence type="ECO:0000256" key="6">
    <source>
        <dbReference type="ARBA" id="ARBA00036541"/>
    </source>
</evidence>
<organism evidence="15">
    <name type="scientific">Aceria tosichella</name>
    <name type="common">wheat curl mite</name>
    <dbReference type="NCBI Taxonomy" id="561515"/>
    <lineage>
        <taxon>Eukaryota</taxon>
        <taxon>Metazoa</taxon>
        <taxon>Ecdysozoa</taxon>
        <taxon>Arthropoda</taxon>
        <taxon>Chelicerata</taxon>
        <taxon>Arachnida</taxon>
        <taxon>Acari</taxon>
        <taxon>Acariformes</taxon>
        <taxon>Trombidiformes</taxon>
        <taxon>Prostigmata</taxon>
        <taxon>Eupodina</taxon>
        <taxon>Eriophyoidea</taxon>
        <taxon>Eriophyidae</taxon>
        <taxon>Eriophyinae</taxon>
        <taxon>Aceriini</taxon>
        <taxon>Aceria</taxon>
    </lineage>
</organism>
<dbReference type="InterPro" id="IPR029045">
    <property type="entry name" value="ClpP/crotonase-like_dom_sf"/>
</dbReference>
<dbReference type="PANTHER" id="PTHR11941:SF27">
    <property type="entry name" value="ETHYLMALONYL-COA DECARBOXYLASE"/>
    <property type="match status" value="1"/>
</dbReference>
<evidence type="ECO:0000256" key="4">
    <source>
        <dbReference type="ARBA" id="ARBA00023239"/>
    </source>
</evidence>
<gene>
    <name evidence="15" type="primary">ECHDC1</name>
    <name evidence="15" type="ORF">g.10624</name>
</gene>
<dbReference type="GO" id="GO:0004492">
    <property type="term" value="F:methyl/ethyl malonyl-CoA decarboxylase activity"/>
    <property type="evidence" value="ECO:0007669"/>
    <property type="project" value="UniProtKB-EC"/>
</dbReference>
<evidence type="ECO:0000256" key="14">
    <source>
        <dbReference type="SAM" id="MobiDB-lite"/>
    </source>
</evidence>
<evidence type="ECO:0000256" key="12">
    <source>
        <dbReference type="ARBA" id="ARBA00056546"/>
    </source>
</evidence>
<dbReference type="GO" id="GO:0005829">
    <property type="term" value="C:cytosol"/>
    <property type="evidence" value="ECO:0007669"/>
    <property type="project" value="UniProtKB-SubCell"/>
</dbReference>
<evidence type="ECO:0000256" key="11">
    <source>
        <dbReference type="ARBA" id="ARBA00047446"/>
    </source>
</evidence>
<evidence type="ECO:0000256" key="9">
    <source>
        <dbReference type="ARBA" id="ARBA00042052"/>
    </source>
</evidence>
<dbReference type="CDD" id="cd06558">
    <property type="entry name" value="crotonase-like"/>
    <property type="match status" value="1"/>
</dbReference>
<keyword evidence="3" id="KW-0963">Cytoplasm</keyword>
<evidence type="ECO:0000313" key="15">
    <source>
        <dbReference type="EMBL" id="MDE52120.1"/>
    </source>
</evidence>